<proteinExistence type="predicted"/>
<gene>
    <name evidence="1" type="ORF">PI95_015640</name>
</gene>
<organism evidence="1 2">
    <name type="scientific">Hassallia byssoidea VB512170</name>
    <dbReference type="NCBI Taxonomy" id="1304833"/>
    <lineage>
        <taxon>Bacteria</taxon>
        <taxon>Bacillati</taxon>
        <taxon>Cyanobacteriota</taxon>
        <taxon>Cyanophyceae</taxon>
        <taxon>Nostocales</taxon>
        <taxon>Tolypothrichaceae</taxon>
        <taxon>Hassallia</taxon>
    </lineage>
</organism>
<keyword evidence="2" id="KW-1185">Reference proteome</keyword>
<dbReference type="RefSeq" id="WP_163518927.1">
    <property type="nucleotide sequence ID" value="NZ_JTCM02000031.1"/>
</dbReference>
<protein>
    <submittedName>
        <fullName evidence="1">Uncharacterized protein</fullName>
    </submittedName>
</protein>
<sequence length="56" mass="5948">MDSGNLKRGQGGQATLGLGTGKRIITNAQCPMPNSQCPLITNYKKTRTSRGVRSLA</sequence>
<accession>A0A846HBK4</accession>
<dbReference type="EMBL" id="JTCM02000031">
    <property type="protein sequence ID" value="NEU73950.1"/>
    <property type="molecule type" value="Genomic_DNA"/>
</dbReference>
<evidence type="ECO:0000313" key="1">
    <source>
        <dbReference type="EMBL" id="NEU73950.1"/>
    </source>
</evidence>
<dbReference type="AlphaFoldDB" id="A0A846HBK4"/>
<dbReference type="Proteomes" id="UP000031549">
    <property type="component" value="Unassembled WGS sequence"/>
</dbReference>
<comment type="caution">
    <text evidence="1">The sequence shown here is derived from an EMBL/GenBank/DDBJ whole genome shotgun (WGS) entry which is preliminary data.</text>
</comment>
<reference evidence="1 2" key="1">
    <citation type="journal article" date="2015" name="Genome Announc.">
        <title>Draft Genome Sequence of Cyanobacterium Hassallia byssoidea Strain VB512170, Isolated from Monuments in India.</title>
        <authorList>
            <person name="Singh D."/>
            <person name="Chandrababunaidu M.M."/>
            <person name="Panda A."/>
            <person name="Sen D."/>
            <person name="Bhattacharyya S."/>
            <person name="Adhikary S.P."/>
            <person name="Tripathy S."/>
        </authorList>
    </citation>
    <scope>NUCLEOTIDE SEQUENCE [LARGE SCALE GENOMIC DNA]</scope>
    <source>
        <strain evidence="1 2">VB512170</strain>
    </source>
</reference>
<evidence type="ECO:0000313" key="2">
    <source>
        <dbReference type="Proteomes" id="UP000031549"/>
    </source>
</evidence>
<name>A0A846HBK4_9CYAN</name>